<keyword evidence="6" id="KW-1185">Reference proteome</keyword>
<dbReference type="GO" id="GO:0005634">
    <property type="term" value="C:nucleus"/>
    <property type="evidence" value="ECO:0007669"/>
    <property type="project" value="TreeGrafter"/>
</dbReference>
<keyword evidence="3" id="KW-0041">Annexin</keyword>
<evidence type="ECO:0000256" key="2">
    <source>
        <dbReference type="ARBA" id="ARBA00022737"/>
    </source>
</evidence>
<comment type="caution">
    <text evidence="5">The sequence shown here is derived from an EMBL/GenBank/DDBJ whole genome shotgun (WGS) entry which is preliminary data.</text>
</comment>
<dbReference type="PANTHER" id="PTHR10502:SF102">
    <property type="entry name" value="ANNEXIN B11"/>
    <property type="match status" value="1"/>
</dbReference>
<dbReference type="InterPro" id="IPR037104">
    <property type="entry name" value="Annexin_sf"/>
</dbReference>
<dbReference type="GO" id="GO:0005509">
    <property type="term" value="F:calcium ion binding"/>
    <property type="evidence" value="ECO:0007669"/>
    <property type="project" value="InterPro"/>
</dbReference>
<dbReference type="PROSITE" id="PS51897">
    <property type="entry name" value="ANNEXIN_2"/>
    <property type="match status" value="2"/>
</dbReference>
<dbReference type="Gene3D" id="1.10.220.10">
    <property type="entry name" value="Annexin"/>
    <property type="match status" value="3"/>
</dbReference>
<dbReference type="InterPro" id="IPR001464">
    <property type="entry name" value="Annexin"/>
</dbReference>
<dbReference type="PRINTS" id="PR00196">
    <property type="entry name" value="ANNEXIN"/>
</dbReference>
<evidence type="ECO:0000313" key="5">
    <source>
        <dbReference type="EMBL" id="ETO31421.1"/>
    </source>
</evidence>
<proteinExistence type="inferred from homology"/>
<reference evidence="5 6" key="1">
    <citation type="journal article" date="2013" name="Curr. Biol.">
        <title>The Genome of the Foraminiferan Reticulomyxa filosa.</title>
        <authorList>
            <person name="Glockner G."/>
            <person name="Hulsmann N."/>
            <person name="Schleicher M."/>
            <person name="Noegel A.A."/>
            <person name="Eichinger L."/>
            <person name="Gallinger C."/>
            <person name="Pawlowski J."/>
            <person name="Sierra R."/>
            <person name="Euteneuer U."/>
            <person name="Pillet L."/>
            <person name="Moustafa A."/>
            <person name="Platzer M."/>
            <person name="Groth M."/>
            <person name="Szafranski K."/>
            <person name="Schliwa M."/>
        </authorList>
    </citation>
    <scope>NUCLEOTIDE SEQUENCE [LARGE SCALE GENOMIC DNA]</scope>
</reference>
<dbReference type="GO" id="GO:0012506">
    <property type="term" value="C:vesicle membrane"/>
    <property type="evidence" value="ECO:0007669"/>
    <property type="project" value="TreeGrafter"/>
</dbReference>
<comment type="similarity">
    <text evidence="1">Belongs to the annexin family.</text>
</comment>
<protein>
    <recommendedName>
        <fullName evidence="7">Annexin</fullName>
    </recommendedName>
</protein>
<feature type="region of interest" description="Disordered" evidence="4">
    <location>
        <begin position="509"/>
        <end position="530"/>
    </location>
</feature>
<dbReference type="Proteomes" id="UP000023152">
    <property type="component" value="Unassembled WGS sequence"/>
</dbReference>
<evidence type="ECO:0000256" key="3">
    <source>
        <dbReference type="ARBA" id="ARBA00023216"/>
    </source>
</evidence>
<dbReference type="OrthoDB" id="37886at2759"/>
<gene>
    <name evidence="5" type="ORF">RFI_05702</name>
</gene>
<feature type="compositionally biased region" description="Polar residues" evidence="4">
    <location>
        <begin position="509"/>
        <end position="527"/>
    </location>
</feature>
<dbReference type="SUPFAM" id="SSF47874">
    <property type="entry name" value="Annexin"/>
    <property type="match status" value="2"/>
</dbReference>
<dbReference type="PANTHER" id="PTHR10502">
    <property type="entry name" value="ANNEXIN"/>
    <property type="match status" value="1"/>
</dbReference>
<dbReference type="EMBL" id="ASPP01004946">
    <property type="protein sequence ID" value="ETO31421.1"/>
    <property type="molecule type" value="Genomic_DNA"/>
</dbReference>
<dbReference type="SMART" id="SM00335">
    <property type="entry name" value="ANX"/>
    <property type="match status" value="2"/>
</dbReference>
<dbReference type="Pfam" id="PF00191">
    <property type="entry name" value="Annexin"/>
    <property type="match status" value="2"/>
</dbReference>
<feature type="non-terminal residue" evidence="5">
    <location>
        <position position="1"/>
    </location>
</feature>
<sequence length="665" mass="74216">ACATLLEAARNPHRYFAIRLKESMSSGLTGRVNQQDLIRLVLSRSEIDLREISQTFSKDAEIGQRKSLLQWIKDSTSGHLCMLLQGLTTGDKDSVVIVEESESKTAENSALTAMADRMNSGNTPTSPTTSTIPTTTTTATIYGIGVDEACVFANPAFDAVQAAQRVDQAFKSNDANKAETAIVDILSKCSNAQRLQLKKRLLSEHKIDMFDYITKRLFKNNRQCTDSLLALLMSTDEYDAYQIYQAWEKNDVEIVIDIVCAREQEQLRKIRTTYSTVYGKDLCAVTSDKCSRRQNVGNMLNAIINLERDTSTHVEASLVNQDIEWLTDKKNKLAGKDKDQFVMLFAKRSWSHIRALNSNFELKASTTLEQLIIKNLGKKVSGYCLLTILKYCINRPDMFAEKLKEAFKTKNLSAIERIIISRGEIDLYTIRTVFAQNQHGGGKTLELKLKELLTKSNEMYLDILINLVTYADQIKSASNVTAGVSPSGDTSIINRGTVIADDTVSGVMTSLPSSGTEKESSGNTTANPDDKGTLDSSGYFLISGDALVGVDFAKFGMFLKNVINEKTADKVWGKLADSEGFVVKGKMVELLNFSAMLMIAYVEKKKGKISYTQDKARMKKCMEPLIDWLTDTKLPKGKISKWDYIGKLGDWVNEVTTFFFFSFRE</sequence>
<name>X6NZP4_RETFI</name>
<evidence type="ECO:0000256" key="4">
    <source>
        <dbReference type="SAM" id="MobiDB-lite"/>
    </source>
</evidence>
<dbReference type="InterPro" id="IPR018502">
    <property type="entry name" value="Annexin_repeat"/>
</dbReference>
<evidence type="ECO:0000313" key="6">
    <source>
        <dbReference type="Proteomes" id="UP000023152"/>
    </source>
</evidence>
<keyword evidence="2" id="KW-0677">Repeat</keyword>
<dbReference type="GO" id="GO:0005886">
    <property type="term" value="C:plasma membrane"/>
    <property type="evidence" value="ECO:0007669"/>
    <property type="project" value="TreeGrafter"/>
</dbReference>
<accession>X6NZP4</accession>
<dbReference type="GO" id="GO:0005737">
    <property type="term" value="C:cytoplasm"/>
    <property type="evidence" value="ECO:0007669"/>
    <property type="project" value="TreeGrafter"/>
</dbReference>
<organism evidence="5 6">
    <name type="scientific">Reticulomyxa filosa</name>
    <dbReference type="NCBI Taxonomy" id="46433"/>
    <lineage>
        <taxon>Eukaryota</taxon>
        <taxon>Sar</taxon>
        <taxon>Rhizaria</taxon>
        <taxon>Retaria</taxon>
        <taxon>Foraminifera</taxon>
        <taxon>Monothalamids</taxon>
        <taxon>Reticulomyxidae</taxon>
        <taxon>Reticulomyxa</taxon>
    </lineage>
</organism>
<evidence type="ECO:0008006" key="7">
    <source>
        <dbReference type="Google" id="ProtNLM"/>
    </source>
</evidence>
<dbReference type="GO" id="GO:0001786">
    <property type="term" value="F:phosphatidylserine binding"/>
    <property type="evidence" value="ECO:0007669"/>
    <property type="project" value="TreeGrafter"/>
</dbReference>
<dbReference type="AlphaFoldDB" id="X6NZP4"/>
<dbReference type="GO" id="GO:0005544">
    <property type="term" value="F:calcium-dependent phospholipid binding"/>
    <property type="evidence" value="ECO:0007669"/>
    <property type="project" value="InterPro"/>
</dbReference>
<evidence type="ECO:0000256" key="1">
    <source>
        <dbReference type="ARBA" id="ARBA00007831"/>
    </source>
</evidence>